<organism evidence="1 2">
    <name type="scientific">Populus alba x Populus x berolinensis</name>
    <dbReference type="NCBI Taxonomy" id="444605"/>
    <lineage>
        <taxon>Eukaryota</taxon>
        <taxon>Viridiplantae</taxon>
        <taxon>Streptophyta</taxon>
        <taxon>Embryophyta</taxon>
        <taxon>Tracheophyta</taxon>
        <taxon>Spermatophyta</taxon>
        <taxon>Magnoliopsida</taxon>
        <taxon>eudicotyledons</taxon>
        <taxon>Gunneridae</taxon>
        <taxon>Pentapetalae</taxon>
        <taxon>rosids</taxon>
        <taxon>fabids</taxon>
        <taxon>Malpighiales</taxon>
        <taxon>Salicaceae</taxon>
        <taxon>Saliceae</taxon>
        <taxon>Populus</taxon>
    </lineage>
</organism>
<proteinExistence type="predicted"/>
<evidence type="ECO:0000313" key="1">
    <source>
        <dbReference type="EMBL" id="KAJ6993701.1"/>
    </source>
</evidence>
<keyword evidence="2" id="KW-1185">Reference proteome</keyword>
<dbReference type="Proteomes" id="UP001164929">
    <property type="component" value="Chromosome 6"/>
</dbReference>
<protein>
    <submittedName>
        <fullName evidence="1">Uncharacterized protein</fullName>
    </submittedName>
</protein>
<evidence type="ECO:0000313" key="2">
    <source>
        <dbReference type="Proteomes" id="UP001164929"/>
    </source>
</evidence>
<comment type="caution">
    <text evidence="1">The sequence shown here is derived from an EMBL/GenBank/DDBJ whole genome shotgun (WGS) entry which is preliminary data.</text>
</comment>
<accession>A0AAD6QNK1</accession>
<dbReference type="AlphaFoldDB" id="A0AAD6QNK1"/>
<dbReference type="EMBL" id="JAQIZT010000006">
    <property type="protein sequence ID" value="KAJ6993701.1"/>
    <property type="molecule type" value="Genomic_DNA"/>
</dbReference>
<reference evidence="1" key="1">
    <citation type="journal article" date="2023" name="Mol. Ecol. Resour.">
        <title>Chromosome-level genome assembly of a triploid poplar Populus alba 'Berolinensis'.</title>
        <authorList>
            <person name="Chen S."/>
            <person name="Yu Y."/>
            <person name="Wang X."/>
            <person name="Wang S."/>
            <person name="Zhang T."/>
            <person name="Zhou Y."/>
            <person name="He R."/>
            <person name="Meng N."/>
            <person name="Wang Y."/>
            <person name="Liu W."/>
            <person name="Liu Z."/>
            <person name="Liu J."/>
            <person name="Guo Q."/>
            <person name="Huang H."/>
            <person name="Sederoff R.R."/>
            <person name="Wang G."/>
            <person name="Qu G."/>
            <person name="Chen S."/>
        </authorList>
    </citation>
    <scope>NUCLEOTIDE SEQUENCE</scope>
    <source>
        <strain evidence="1">SC-2020</strain>
    </source>
</reference>
<sequence>MPGAIEVSVLDFMGLQSSSPPSQMSIKGLVFHNHSVVSMGKREYETRDKGDFIFPLSTLRENLIVTLQDAKGNEISHTGVETRLVIEKGIWDDTFSLEGGGHVRMKLQFVLSEADRHRIRLMRELALKKKHDELLSSEPRCPEYATAVDSRVASSSWPKHEVSGLILLK</sequence>
<dbReference type="PANTHER" id="PTHR36810:SF1">
    <property type="entry name" value="OS05G0232200 PROTEIN"/>
    <property type="match status" value="1"/>
</dbReference>
<name>A0AAD6QNK1_9ROSI</name>
<gene>
    <name evidence="1" type="ORF">NC653_016745</name>
</gene>
<dbReference type="PANTHER" id="PTHR36810">
    <property type="entry name" value="BNACNNG47150D PROTEIN"/>
    <property type="match status" value="1"/>
</dbReference>